<accession>A0ABQ7J6H1</accession>
<feature type="transmembrane region" description="Helical" evidence="1">
    <location>
        <begin position="334"/>
        <end position="356"/>
    </location>
</feature>
<comment type="caution">
    <text evidence="3">The sequence shown here is derived from an EMBL/GenBank/DDBJ whole genome shotgun (WGS) entry which is preliminary data.</text>
</comment>
<feature type="chain" id="PRO_5045985354" evidence="2">
    <location>
        <begin position="25"/>
        <end position="398"/>
    </location>
</feature>
<feature type="signal peptide" evidence="2">
    <location>
        <begin position="1"/>
        <end position="24"/>
    </location>
</feature>
<reference evidence="3 4" key="1">
    <citation type="journal article" date="2020" name="bioRxiv">
        <title>Metabolic contributions of an alphaproteobacterial endosymbiont in the apicomplexan Cardiosporidium cionae.</title>
        <authorList>
            <person name="Hunter E.S."/>
            <person name="Paight C.J."/>
            <person name="Lane C.E."/>
        </authorList>
    </citation>
    <scope>NUCLEOTIDE SEQUENCE [LARGE SCALE GENOMIC DNA]</scope>
    <source>
        <strain evidence="3">ESH_2018</strain>
    </source>
</reference>
<keyword evidence="2" id="KW-0732">Signal</keyword>
<sequence>MLLHRNTAAIALLFFLHCFEGVLAAFQKASLNQNVCVTRKNKYGVLMIPRHGMPLAFSTQKLGWKTLQKGLFCSQGNGQLIGPSKGNRPEFCSGCQSLQRKTFHATYPWHRSNSILLAMSADKGFPPLFDEQDYDFFRRIGVSPSASTVEIEKAYVEALSDTENRKERMDLKDKWFDINQKIFSSDLNLFEACQHSKKPWFNPFRGGGNDIEIKKHPISEFSEEYLKQLDWPQETKDKLIHRRSRRSSGLVYSLSGSVEGGIFQRSTVQRVRSITQFMLPLLVLGGVIPKLSPPSIAVCTMLTAALISGRGAPPPKTDDTGKRLDVAPPSLQTLVLTTLILALHGALGAALATLFLRLVELPLFLTTEGVVAMFINSQLLFAALYYKTFVPSKEIHED</sequence>
<evidence type="ECO:0000313" key="3">
    <source>
        <dbReference type="EMBL" id="KAF8819582.1"/>
    </source>
</evidence>
<gene>
    <name evidence="3" type="ORF">IE077_000801</name>
</gene>
<proteinExistence type="predicted"/>
<dbReference type="EMBL" id="JADAQX010000686">
    <property type="protein sequence ID" value="KAF8819582.1"/>
    <property type="molecule type" value="Genomic_DNA"/>
</dbReference>
<keyword evidence="1" id="KW-1133">Transmembrane helix</keyword>
<dbReference type="Proteomes" id="UP000823046">
    <property type="component" value="Unassembled WGS sequence"/>
</dbReference>
<evidence type="ECO:0000313" key="4">
    <source>
        <dbReference type="Proteomes" id="UP000823046"/>
    </source>
</evidence>
<keyword evidence="1" id="KW-0472">Membrane</keyword>
<feature type="transmembrane region" description="Helical" evidence="1">
    <location>
        <begin position="363"/>
        <end position="386"/>
    </location>
</feature>
<keyword evidence="4" id="KW-1185">Reference proteome</keyword>
<evidence type="ECO:0000256" key="2">
    <source>
        <dbReference type="SAM" id="SignalP"/>
    </source>
</evidence>
<evidence type="ECO:0000256" key="1">
    <source>
        <dbReference type="SAM" id="Phobius"/>
    </source>
</evidence>
<protein>
    <submittedName>
        <fullName evidence="3">Uncharacterized protein</fullName>
    </submittedName>
</protein>
<keyword evidence="1" id="KW-0812">Transmembrane</keyword>
<name>A0ABQ7J6H1_9APIC</name>
<organism evidence="3 4">
    <name type="scientific">Cardiosporidium cionae</name>
    <dbReference type="NCBI Taxonomy" id="476202"/>
    <lineage>
        <taxon>Eukaryota</taxon>
        <taxon>Sar</taxon>
        <taxon>Alveolata</taxon>
        <taxon>Apicomplexa</taxon>
        <taxon>Aconoidasida</taxon>
        <taxon>Nephromycida</taxon>
        <taxon>Cardiosporidium</taxon>
    </lineage>
</organism>